<protein>
    <submittedName>
        <fullName evidence="2">Phage holin</fullName>
    </submittedName>
</protein>
<dbReference type="EMBL" id="NPOA01000004">
    <property type="protein sequence ID" value="PAV30151.1"/>
    <property type="molecule type" value="Genomic_DNA"/>
</dbReference>
<dbReference type="OrthoDB" id="3176072at2"/>
<feature type="transmembrane region" description="Helical" evidence="1">
    <location>
        <begin position="20"/>
        <end position="40"/>
    </location>
</feature>
<feature type="transmembrane region" description="Helical" evidence="1">
    <location>
        <begin position="55"/>
        <end position="73"/>
    </location>
</feature>
<evidence type="ECO:0000256" key="1">
    <source>
        <dbReference type="SAM" id="Phobius"/>
    </source>
</evidence>
<evidence type="ECO:0000313" key="3">
    <source>
        <dbReference type="Proteomes" id="UP000218887"/>
    </source>
</evidence>
<evidence type="ECO:0000313" key="2">
    <source>
        <dbReference type="EMBL" id="PAV30151.1"/>
    </source>
</evidence>
<gene>
    <name evidence="2" type="ORF">CIL05_06705</name>
</gene>
<dbReference type="NCBIfam" id="TIGR01598">
    <property type="entry name" value="holin_phiLC3"/>
    <property type="match status" value="1"/>
</dbReference>
<keyword evidence="1" id="KW-0472">Membrane</keyword>
<accession>A0A2A2IDR9</accession>
<keyword evidence="1" id="KW-1133">Transmembrane helix</keyword>
<dbReference type="Pfam" id="PF04531">
    <property type="entry name" value="Phage_holin_1"/>
    <property type="match status" value="1"/>
</dbReference>
<proteinExistence type="predicted"/>
<sequence>MNKQKKGINWKIRFKNPVFYAQILLAVLTPILAYVGLSFADLTTWSSIGDLIQSAYSNPYLLGLIVVSVFNAVNDPSVKGLKDSQTALTYDKPKDNK</sequence>
<keyword evidence="1" id="KW-0812">Transmembrane</keyword>
<name>A0A2A2IDR9_9BACI</name>
<dbReference type="RefSeq" id="WP_095654753.1">
    <property type="nucleotide sequence ID" value="NZ_NPOA01000004.1"/>
</dbReference>
<reference evidence="2 3" key="1">
    <citation type="submission" date="2017-08" db="EMBL/GenBank/DDBJ databases">
        <title>Virgibacillus indicus sp. nov. and Virgibacillus profoundi sp. nov, two moderately halophilic bacteria isolated from marine sediment by using the Microfluidic Streak Plate.</title>
        <authorList>
            <person name="Xu B."/>
            <person name="Hu B."/>
            <person name="Wang J."/>
            <person name="Zhu Y."/>
            <person name="Huang L."/>
            <person name="Du W."/>
            <person name="Huang Y."/>
        </authorList>
    </citation>
    <scope>NUCLEOTIDE SEQUENCE [LARGE SCALE GENOMIC DNA]</scope>
    <source>
        <strain evidence="2 3">IO3-P3-H5</strain>
    </source>
</reference>
<organism evidence="2 3">
    <name type="scientific">Virgibacillus profundi</name>
    <dbReference type="NCBI Taxonomy" id="2024555"/>
    <lineage>
        <taxon>Bacteria</taxon>
        <taxon>Bacillati</taxon>
        <taxon>Bacillota</taxon>
        <taxon>Bacilli</taxon>
        <taxon>Bacillales</taxon>
        <taxon>Bacillaceae</taxon>
        <taxon>Virgibacillus</taxon>
    </lineage>
</organism>
<dbReference type="InterPro" id="IPR006485">
    <property type="entry name" value="Phage-like_holin"/>
</dbReference>
<keyword evidence="3" id="KW-1185">Reference proteome</keyword>
<dbReference type="AlphaFoldDB" id="A0A2A2IDR9"/>
<comment type="caution">
    <text evidence="2">The sequence shown here is derived from an EMBL/GenBank/DDBJ whole genome shotgun (WGS) entry which is preliminary data.</text>
</comment>
<dbReference type="Proteomes" id="UP000218887">
    <property type="component" value="Unassembled WGS sequence"/>
</dbReference>